<dbReference type="AlphaFoldDB" id="A0A345NPB3"/>
<evidence type="ECO:0000313" key="2">
    <source>
        <dbReference type="Proteomes" id="UP000253790"/>
    </source>
</evidence>
<organism evidence="1 2">
    <name type="scientific">Ornithinimicrobium avium</name>
    <dbReference type="NCBI Taxonomy" id="2283195"/>
    <lineage>
        <taxon>Bacteria</taxon>
        <taxon>Bacillati</taxon>
        <taxon>Actinomycetota</taxon>
        <taxon>Actinomycetes</taxon>
        <taxon>Micrococcales</taxon>
        <taxon>Ornithinimicrobiaceae</taxon>
        <taxon>Ornithinimicrobium</taxon>
    </lineage>
</organism>
<dbReference type="Gene3D" id="3.40.50.2000">
    <property type="entry name" value="Glycogen Phosphorylase B"/>
    <property type="match status" value="1"/>
</dbReference>
<sequence length="302" mass="34084">MIRVGIARPTRFYGPEIFALVHHFANDPDVRYVLVEDKEDLDCVELDLAHVVMGFEGRWRRARTPRIHDYSSLSTPPWAPLKDRIKRSGQIRPVLRSFLSCFVKEHMDFRDGCPWVLRDMGVSDAFFATSPVGGKEHDMGYAGSLTVARGLVRPLTSLAASGFRLLLVGEPDSQLRSALAAYPNVTFAGRLRQDDVPEALRTCTYGLNYVPPVTPYQHQTSTKVLEYSALGLKILTNDYPWVRRFQADHDARFAVLDPDRPPTPEELAAMPLRNADPETFRWSSVLEASGLRDQILRVVNGF</sequence>
<dbReference type="SUPFAM" id="SSF53756">
    <property type="entry name" value="UDP-Glycosyltransferase/glycogen phosphorylase"/>
    <property type="match status" value="1"/>
</dbReference>
<keyword evidence="2" id="KW-1185">Reference proteome</keyword>
<dbReference type="KEGG" id="orn:DV701_12770"/>
<gene>
    <name evidence="1" type="ORF">DV701_12770</name>
</gene>
<dbReference type="OrthoDB" id="6713581at2"/>
<accession>A0A345NPB3</accession>
<dbReference type="RefSeq" id="WP_114928761.1">
    <property type="nucleotide sequence ID" value="NZ_CP031229.1"/>
</dbReference>
<dbReference type="GO" id="GO:0016740">
    <property type="term" value="F:transferase activity"/>
    <property type="evidence" value="ECO:0007669"/>
    <property type="project" value="UniProtKB-KW"/>
</dbReference>
<protein>
    <submittedName>
        <fullName evidence="1">Glycosyltransferase</fullName>
    </submittedName>
</protein>
<evidence type="ECO:0000313" key="1">
    <source>
        <dbReference type="EMBL" id="AXH96871.1"/>
    </source>
</evidence>
<name>A0A345NPB3_9MICO</name>
<dbReference type="EMBL" id="CP031229">
    <property type="protein sequence ID" value="AXH96871.1"/>
    <property type="molecule type" value="Genomic_DNA"/>
</dbReference>
<proteinExistence type="predicted"/>
<dbReference type="Proteomes" id="UP000253790">
    <property type="component" value="Chromosome"/>
</dbReference>
<keyword evidence="1" id="KW-0808">Transferase</keyword>
<reference evidence="1 2" key="1">
    <citation type="submission" date="2018-07" db="EMBL/GenBank/DDBJ databases">
        <title>Complete genome sequencing of Ornithinimicrobium sp. AMA3305.</title>
        <authorList>
            <person name="Bae J.-W."/>
        </authorList>
    </citation>
    <scope>NUCLEOTIDE SEQUENCE [LARGE SCALE GENOMIC DNA]</scope>
    <source>
        <strain evidence="1 2">AMA3305</strain>
    </source>
</reference>